<name>A0A7E4VF01_PANRE</name>
<dbReference type="Proteomes" id="UP000492821">
    <property type="component" value="Unassembled WGS sequence"/>
</dbReference>
<evidence type="ECO:0000313" key="2">
    <source>
        <dbReference type="WBParaSite" id="Pan_g19652.t1"/>
    </source>
</evidence>
<dbReference type="WBParaSite" id="Pan_g19652.t1">
    <property type="protein sequence ID" value="Pan_g19652.t1"/>
    <property type="gene ID" value="Pan_g19652"/>
</dbReference>
<evidence type="ECO:0000313" key="1">
    <source>
        <dbReference type="Proteomes" id="UP000492821"/>
    </source>
</evidence>
<protein>
    <submittedName>
        <fullName evidence="2">Recep_L_domain domain-containing protein</fullName>
    </submittedName>
</protein>
<proteinExistence type="predicted"/>
<keyword evidence="1" id="KW-1185">Reference proteome</keyword>
<dbReference type="AlphaFoldDB" id="A0A7E4VF01"/>
<reference evidence="2" key="2">
    <citation type="submission" date="2020-10" db="UniProtKB">
        <authorList>
            <consortium name="WormBaseParasite"/>
        </authorList>
    </citation>
    <scope>IDENTIFICATION</scope>
</reference>
<sequence>MPYPITNLPYGLRYRLAELSTPAERFNLQIAAGNPSICPPNLQTYQEYQHNLIFDYNHEDIVKITRTNNIIFCPKKNDLFYCSGDVFLKNFNVRNLKHEVFGNICLRPTRIWLSGCEGPSDEFFRGLSALTTGSIEELGMLNYTFSDNWNFSDVLKRFPGLTAFGADCQNFNTNWICEPNLIADSKVMQMLFTIPEDCLVKLPPIELTEFLEDQKTGFRLSFYINEDCEESDRPEEDARMKEFRREISSYGLQDFSESTRAKRMKGPSQSADFENFIWDNYTCLKIESDCWYVPE</sequence>
<organism evidence="1 2">
    <name type="scientific">Panagrellus redivivus</name>
    <name type="common">Microworm</name>
    <dbReference type="NCBI Taxonomy" id="6233"/>
    <lineage>
        <taxon>Eukaryota</taxon>
        <taxon>Metazoa</taxon>
        <taxon>Ecdysozoa</taxon>
        <taxon>Nematoda</taxon>
        <taxon>Chromadorea</taxon>
        <taxon>Rhabditida</taxon>
        <taxon>Tylenchina</taxon>
        <taxon>Panagrolaimomorpha</taxon>
        <taxon>Panagrolaimoidea</taxon>
        <taxon>Panagrolaimidae</taxon>
        <taxon>Panagrellus</taxon>
    </lineage>
</organism>
<reference evidence="1" key="1">
    <citation type="journal article" date="2013" name="Genetics">
        <title>The draft genome and transcriptome of Panagrellus redivivus are shaped by the harsh demands of a free-living lifestyle.</title>
        <authorList>
            <person name="Srinivasan J."/>
            <person name="Dillman A.R."/>
            <person name="Macchietto M.G."/>
            <person name="Heikkinen L."/>
            <person name="Lakso M."/>
            <person name="Fracchia K.M."/>
            <person name="Antoshechkin I."/>
            <person name="Mortazavi A."/>
            <person name="Wong G."/>
            <person name="Sternberg P.W."/>
        </authorList>
    </citation>
    <scope>NUCLEOTIDE SEQUENCE [LARGE SCALE GENOMIC DNA]</scope>
    <source>
        <strain evidence="1">MT8872</strain>
    </source>
</reference>
<accession>A0A7E4VF01</accession>